<evidence type="ECO:0000256" key="1">
    <source>
        <dbReference type="ARBA" id="ARBA00004123"/>
    </source>
</evidence>
<dbReference type="PROSITE" id="PS50082">
    <property type="entry name" value="WD_REPEATS_2"/>
    <property type="match status" value="2"/>
</dbReference>
<dbReference type="SUPFAM" id="SSF50978">
    <property type="entry name" value="WD40 repeat-like"/>
    <property type="match status" value="1"/>
</dbReference>
<dbReference type="OrthoDB" id="10255630at2759"/>
<dbReference type="Gene3D" id="2.130.10.10">
    <property type="entry name" value="YVTN repeat-like/Quinoprotein amine dehydrogenase"/>
    <property type="match status" value="2"/>
</dbReference>
<evidence type="ECO:0000256" key="6">
    <source>
        <dbReference type="PROSITE-ProRule" id="PRU00221"/>
    </source>
</evidence>
<evidence type="ECO:0000313" key="9">
    <source>
        <dbReference type="Proteomes" id="UP000515908"/>
    </source>
</evidence>
<dbReference type="PANTHER" id="PTHR19848">
    <property type="entry name" value="WD40 REPEAT PROTEIN"/>
    <property type="match status" value="1"/>
</dbReference>
<dbReference type="GO" id="GO:0000027">
    <property type="term" value="P:ribosomal large subunit assembly"/>
    <property type="evidence" value="ECO:0007669"/>
    <property type="project" value="TreeGrafter"/>
</dbReference>
<dbReference type="AlphaFoldDB" id="A0A7G2CEI4"/>
<dbReference type="InterPro" id="IPR015943">
    <property type="entry name" value="WD40/YVTN_repeat-like_dom_sf"/>
</dbReference>
<dbReference type="InterPro" id="IPR036322">
    <property type="entry name" value="WD40_repeat_dom_sf"/>
</dbReference>
<sequence>MRNCITLRCRLQGDNAATVDVKEDLLESKKRRDMIYGSDGAVSNIPKPEVSKPKTKKVRISNEVNIVQMEKTTFMEMSASARPVSDRENTVGEGLTRIAKYSFGSNEKFISLCKVRDNRFAVGTNSGYVVLLDSDGLPLIQFRPHKACVWDISFASQFDFASACEDGTSVIFNYYLAAQELTANSVASFQSDVFAVTYADCNDISSPVLSGGLSATICVLHSDRQNSSFIASGTSIQAMHATQHKKVIVGGGNGTCSLVDPDRCVIVDSTNLHTRKVPAVSCSGDVAVTGGFDRVLRLWDVRSGFKMVNERSIPEVVTAVAVSDKYAAACSGSDLLVWDLRKMTNPVATKHNAWKDLTRGLVIEGNLIVTASVDGITRFWKMS</sequence>
<evidence type="ECO:0000256" key="2">
    <source>
        <dbReference type="ARBA" id="ARBA00022574"/>
    </source>
</evidence>
<protein>
    <recommendedName>
        <fullName evidence="7">Vps41 beta-propeller domain-containing protein</fullName>
    </recommendedName>
</protein>
<organism evidence="8 9">
    <name type="scientific">Angomonas deanei</name>
    <dbReference type="NCBI Taxonomy" id="59799"/>
    <lineage>
        <taxon>Eukaryota</taxon>
        <taxon>Discoba</taxon>
        <taxon>Euglenozoa</taxon>
        <taxon>Kinetoplastea</taxon>
        <taxon>Metakinetoplastina</taxon>
        <taxon>Trypanosomatida</taxon>
        <taxon>Trypanosomatidae</taxon>
        <taxon>Strigomonadinae</taxon>
        <taxon>Angomonas</taxon>
    </lineage>
</organism>
<keyword evidence="4" id="KW-0689">Ribosomal protein</keyword>
<dbReference type="VEuPathDB" id="TriTrypDB:ADEAN_000540500"/>
<feature type="domain" description="Vps41 beta-propeller" evidence="7">
    <location>
        <begin position="107"/>
        <end position="216"/>
    </location>
</feature>
<keyword evidence="2 6" id="KW-0853">WD repeat</keyword>
<comment type="subcellular location">
    <subcellularLocation>
        <location evidence="1">Nucleus</location>
    </subcellularLocation>
</comment>
<dbReference type="SMART" id="SM00320">
    <property type="entry name" value="WD40"/>
    <property type="match status" value="6"/>
</dbReference>
<dbReference type="Proteomes" id="UP000515908">
    <property type="component" value="Chromosome 10"/>
</dbReference>
<dbReference type="InterPro" id="IPR057780">
    <property type="entry name" value="Beta-prop_Vps41"/>
</dbReference>
<dbReference type="PANTHER" id="PTHR19848:SF0">
    <property type="entry name" value="NOTCHLESS PROTEIN HOMOLOG 1"/>
    <property type="match status" value="1"/>
</dbReference>
<evidence type="ECO:0000256" key="3">
    <source>
        <dbReference type="ARBA" id="ARBA00022737"/>
    </source>
</evidence>
<evidence type="ECO:0000259" key="7">
    <source>
        <dbReference type="Pfam" id="PF23411"/>
    </source>
</evidence>
<keyword evidence="4" id="KW-0687">Ribonucleoprotein</keyword>
<dbReference type="EMBL" id="LR877154">
    <property type="protein sequence ID" value="CAD2217919.1"/>
    <property type="molecule type" value="Genomic_DNA"/>
</dbReference>
<keyword evidence="5" id="KW-0539">Nucleus</keyword>
<dbReference type="GO" id="GO:0005840">
    <property type="term" value="C:ribosome"/>
    <property type="evidence" value="ECO:0007669"/>
    <property type="project" value="UniProtKB-KW"/>
</dbReference>
<dbReference type="PROSITE" id="PS00678">
    <property type="entry name" value="WD_REPEATS_1"/>
    <property type="match status" value="1"/>
</dbReference>
<dbReference type="InterPro" id="IPR019775">
    <property type="entry name" value="WD40_repeat_CS"/>
</dbReference>
<feature type="repeat" description="WD" evidence="6">
    <location>
        <begin position="364"/>
        <end position="383"/>
    </location>
</feature>
<keyword evidence="9" id="KW-1185">Reference proteome</keyword>
<dbReference type="InterPro" id="IPR001680">
    <property type="entry name" value="WD40_rpt"/>
</dbReference>
<keyword evidence="3" id="KW-0677">Repeat</keyword>
<evidence type="ECO:0000256" key="4">
    <source>
        <dbReference type="ARBA" id="ARBA00022980"/>
    </source>
</evidence>
<dbReference type="Pfam" id="PF00400">
    <property type="entry name" value="WD40"/>
    <property type="match status" value="1"/>
</dbReference>
<reference evidence="8 9" key="1">
    <citation type="submission" date="2020-08" db="EMBL/GenBank/DDBJ databases">
        <authorList>
            <person name="Newling K."/>
            <person name="Davey J."/>
            <person name="Forrester S."/>
        </authorList>
    </citation>
    <scope>NUCLEOTIDE SEQUENCE [LARGE SCALE GENOMIC DNA]</scope>
    <source>
        <strain evidence="9">Crithidia deanei Carvalho (ATCC PRA-265)</strain>
    </source>
</reference>
<accession>A0A7G2CEI4</accession>
<dbReference type="GO" id="GO:0005730">
    <property type="term" value="C:nucleolus"/>
    <property type="evidence" value="ECO:0007669"/>
    <property type="project" value="TreeGrafter"/>
</dbReference>
<name>A0A7G2CEI4_9TRYP</name>
<dbReference type="Pfam" id="PF23411">
    <property type="entry name" value="Beta-prop_Vps41"/>
    <property type="match status" value="1"/>
</dbReference>
<proteinExistence type="predicted"/>
<feature type="repeat" description="WD" evidence="6">
    <location>
        <begin position="270"/>
        <end position="309"/>
    </location>
</feature>
<evidence type="ECO:0000256" key="5">
    <source>
        <dbReference type="ARBA" id="ARBA00023242"/>
    </source>
</evidence>
<evidence type="ECO:0000313" key="8">
    <source>
        <dbReference type="EMBL" id="CAD2217919.1"/>
    </source>
</evidence>
<gene>
    <name evidence="8" type="ORF">ADEAN_000540500</name>
</gene>